<dbReference type="PANTHER" id="PTHR12048">
    <property type="entry name" value="CCAAT-BINDING FACTOR-RELATED"/>
    <property type="match status" value="1"/>
</dbReference>
<keyword evidence="5" id="KW-1185">Reference proteome</keyword>
<dbReference type="AlphaFoldDB" id="A0A7M5X035"/>
<dbReference type="GO" id="GO:0005634">
    <property type="term" value="C:nucleus"/>
    <property type="evidence" value="ECO:0007669"/>
    <property type="project" value="UniProtKB-ARBA"/>
</dbReference>
<dbReference type="InterPro" id="IPR005612">
    <property type="entry name" value="CCAAT-binding_factor"/>
</dbReference>
<evidence type="ECO:0000256" key="1">
    <source>
        <dbReference type="ARBA" id="ARBA00007797"/>
    </source>
</evidence>
<feature type="compositionally biased region" description="Acidic residues" evidence="2">
    <location>
        <begin position="667"/>
        <end position="684"/>
    </location>
</feature>
<evidence type="ECO:0000256" key="2">
    <source>
        <dbReference type="SAM" id="MobiDB-lite"/>
    </source>
</evidence>
<dbReference type="Pfam" id="PF03914">
    <property type="entry name" value="CBF"/>
    <property type="match status" value="1"/>
</dbReference>
<feature type="compositionally biased region" description="Acidic residues" evidence="2">
    <location>
        <begin position="619"/>
        <end position="640"/>
    </location>
</feature>
<feature type="region of interest" description="Disordered" evidence="2">
    <location>
        <begin position="561"/>
        <end position="804"/>
    </location>
</feature>
<dbReference type="Proteomes" id="UP000594262">
    <property type="component" value="Unplaced"/>
</dbReference>
<feature type="compositionally biased region" description="Basic and acidic residues" evidence="2">
    <location>
        <begin position="782"/>
        <end position="804"/>
    </location>
</feature>
<sequence length="804" mass="92210">MLTQESPIHCMRSLDALMSLAKKKARREALIAVDSLRHLWISDLLPPVKLRKFQQFPVENITSYAEGSKSELKMLIVMFYEDKLKKVYQEFLEIIKTLSKDPLVNIRTKILGIIFELLIMKPEQEQTLLGMLINKLGDPEKAVASKASYLLLQLVMKHPNMKNIVITEVERMMFRPNIGLKAQYYACCFLNQIPLSREIKTLASKLVSLYFSFFKILVNKQGQSTDIQITKLISALLTGVNRAFPYTEGAEDTYEEQLNTLFKLAHSKHLGTSIQAFMLIYHVMESKQTVSDRFYQALYEKLVDPELKTSSKQAMLLNLIFKAVRDDPILKRVKTFVKRLLQVSSQSQPSFLCGILFLLSEVVKKKQGIKSMFNQPEDDDEDEENFKDVILEDEEEAAGEETKEKDDEKDVIEDSNEEKTGPSWTFRATNKDTTHYNIHARNPLYAGAEYSCAWELTSISNHFHPSAQHFADSLLKGEDIVYKGDPLDDFTLLRFLDRFMYRNPKKHDVEHGHSLMQRQKHSARLKEQPVNSTQFLQHSEDNVRQDELFFLRYFKMKDDESSNKKKVKEEEEDEEDDEDIDQFGDIDFASEMKKNKGKKPTTEEEEGEENEDDKSGSESGDEFNYDDMMEEESDFDDSDLENGGGKKNFTDKDYEDALFSQLNSDGESIDGEDGDGDDFDEEERMNEMLLGDAAADDDGDEGSGFAGGKSRNKKRKRDEPMFASAEEFAHLLEKGEENTGDYAESVHPKQRKWEEKQQTKRSWNNKKPRGGHAGGGRGGHKGGNERGPKKSFGNKDRRGGKVKR</sequence>
<dbReference type="PANTHER" id="PTHR12048:SF0">
    <property type="entry name" value="CCAAT_ENHANCER-BINDING PROTEIN ZETA"/>
    <property type="match status" value="1"/>
</dbReference>
<feature type="compositionally biased region" description="Basic and acidic residues" evidence="2">
    <location>
        <begin position="744"/>
        <end position="758"/>
    </location>
</feature>
<dbReference type="GeneID" id="136815970"/>
<feature type="domain" description="CCAAT-binding factor" evidence="3">
    <location>
        <begin position="273"/>
        <end position="471"/>
    </location>
</feature>
<dbReference type="SUPFAM" id="SSF48371">
    <property type="entry name" value="ARM repeat"/>
    <property type="match status" value="1"/>
</dbReference>
<feature type="compositionally biased region" description="Acidic residues" evidence="2">
    <location>
        <begin position="603"/>
        <end position="612"/>
    </location>
</feature>
<name>A0A7M5X035_9CNID</name>
<feature type="region of interest" description="Disordered" evidence="2">
    <location>
        <begin position="510"/>
        <end position="539"/>
    </location>
</feature>
<dbReference type="OrthoDB" id="28947at2759"/>
<feature type="compositionally biased region" description="Acidic residues" evidence="2">
    <location>
        <begin position="570"/>
        <end position="584"/>
    </location>
</feature>
<dbReference type="EnsemblMetazoa" id="CLYHEMT015621.1">
    <property type="protein sequence ID" value="CLYHEMP015621.1"/>
    <property type="gene ID" value="CLYHEMG015621"/>
</dbReference>
<dbReference type="InterPro" id="IPR016024">
    <property type="entry name" value="ARM-type_fold"/>
</dbReference>
<comment type="similarity">
    <text evidence="1">Belongs to the CBF/MAK21 family.</text>
</comment>
<evidence type="ECO:0000313" key="5">
    <source>
        <dbReference type="Proteomes" id="UP000594262"/>
    </source>
</evidence>
<accession>A0A7M5X035</accession>
<protein>
    <recommendedName>
        <fullName evidence="3">CCAAT-binding factor domain-containing protein</fullName>
    </recommendedName>
</protein>
<organism evidence="4 5">
    <name type="scientific">Clytia hemisphaerica</name>
    <dbReference type="NCBI Taxonomy" id="252671"/>
    <lineage>
        <taxon>Eukaryota</taxon>
        <taxon>Metazoa</taxon>
        <taxon>Cnidaria</taxon>
        <taxon>Hydrozoa</taxon>
        <taxon>Hydroidolina</taxon>
        <taxon>Leptothecata</taxon>
        <taxon>Obeliida</taxon>
        <taxon>Clytiidae</taxon>
        <taxon>Clytia</taxon>
    </lineage>
</organism>
<evidence type="ECO:0000313" key="4">
    <source>
        <dbReference type="EnsemblMetazoa" id="CLYHEMP015621.1"/>
    </source>
</evidence>
<proteinExistence type="inferred from homology"/>
<reference evidence="4" key="1">
    <citation type="submission" date="2021-01" db="UniProtKB">
        <authorList>
            <consortium name="EnsemblMetazoa"/>
        </authorList>
    </citation>
    <scope>IDENTIFICATION</scope>
</reference>
<feature type="region of interest" description="Disordered" evidence="2">
    <location>
        <begin position="394"/>
        <end position="426"/>
    </location>
</feature>
<dbReference type="InterPro" id="IPR040155">
    <property type="entry name" value="CEBPZ/Mak21-like"/>
</dbReference>
<feature type="compositionally biased region" description="Basic and acidic residues" evidence="2">
    <location>
        <begin position="727"/>
        <end position="737"/>
    </location>
</feature>
<dbReference type="RefSeq" id="XP_066928493.1">
    <property type="nucleotide sequence ID" value="XM_067072392.1"/>
</dbReference>
<evidence type="ECO:0000259" key="3">
    <source>
        <dbReference type="Pfam" id="PF03914"/>
    </source>
</evidence>